<comment type="caution">
    <text evidence="2">The sequence shown here is derived from an EMBL/GenBank/DDBJ whole genome shotgun (WGS) entry which is preliminary data.</text>
</comment>
<evidence type="ECO:0000256" key="1">
    <source>
        <dbReference type="SAM" id="Phobius"/>
    </source>
</evidence>
<keyword evidence="1" id="KW-1133">Transmembrane helix</keyword>
<protein>
    <submittedName>
        <fullName evidence="2">Uncharacterized protein</fullName>
    </submittedName>
</protein>
<evidence type="ECO:0000313" key="2">
    <source>
        <dbReference type="EMBL" id="PFG27685.1"/>
    </source>
</evidence>
<proteinExistence type="predicted"/>
<dbReference type="STRING" id="1724.GCA_001044175_00628"/>
<dbReference type="AlphaFoldDB" id="A0A2A9DNE0"/>
<name>A0A2A9DNE0_9CORY</name>
<organism evidence="2 3">
    <name type="scientific">Corynebacterium renale</name>
    <dbReference type="NCBI Taxonomy" id="1724"/>
    <lineage>
        <taxon>Bacteria</taxon>
        <taxon>Bacillati</taxon>
        <taxon>Actinomycetota</taxon>
        <taxon>Actinomycetes</taxon>
        <taxon>Mycobacteriales</taxon>
        <taxon>Corynebacteriaceae</taxon>
        <taxon>Corynebacterium</taxon>
    </lineage>
</organism>
<keyword evidence="3" id="KW-1185">Reference proteome</keyword>
<keyword evidence="1" id="KW-0812">Transmembrane</keyword>
<evidence type="ECO:0000313" key="3">
    <source>
        <dbReference type="Proteomes" id="UP000221653"/>
    </source>
</evidence>
<keyword evidence="1" id="KW-0472">Membrane</keyword>
<sequence length="574" mass="62601">MVFTANACEPSPRYQKAFFMKASRFRIALTSSFVAAAVAATTVSVPQASAEPQLATQGAENVNRCTFEFAPEDKAAFQEIDKAIVQAYLDAVKEIRAKHPELADAFAKADADVRANKASIRDLDGMKRKISNYKDLENKLWNSPQKYRYGSIELIVMLPELADDLSALKSVLWFQPTNITFPTNNIKPADLVPAANLRKADEGQTYDVEKQYRPIEQANKTFFNIREIAIYNDSARMRGWAQDHWGPVVTAVANARTHYNNEDLRRLGQACEAHLQNVKDENTPLKRLGLDKIISDAVDKFIAGAIGENDLNAIIMNALKEALGGKTADQAIADTVIKSMGGKTLDQVLNETVDQFLKGTMGEDKLKDVLVGVTKEALGNRPLDEVLANTVVKSMGGKTLDVVINETIDQFMKGLIGEQKLNDIIQGAIREALGEQGIDDAISNTIIKSMGGKTLDKVLAETVDQFLGDDKLNDIILNIMREALGNRPVDDVVAGMILKSMGGNTLDKVAQDIIDKSLDKLTGGKTLGKIGEDLIDYTSSKPSVQMLSVFAGLFGALGLIAAILHMIPLAKNAM</sequence>
<accession>A0A2A9DNE0</accession>
<dbReference type="Proteomes" id="UP000221653">
    <property type="component" value="Unassembled WGS sequence"/>
</dbReference>
<feature type="transmembrane region" description="Helical" evidence="1">
    <location>
        <begin position="546"/>
        <end position="567"/>
    </location>
</feature>
<dbReference type="EMBL" id="PDJF01000001">
    <property type="protein sequence ID" value="PFG27685.1"/>
    <property type="molecule type" value="Genomic_DNA"/>
</dbReference>
<gene>
    <name evidence="2" type="ORF">ATK06_0761</name>
</gene>
<reference evidence="2 3" key="1">
    <citation type="submission" date="2017-10" db="EMBL/GenBank/DDBJ databases">
        <title>Sequencing the genomes of 1000 actinobacteria strains.</title>
        <authorList>
            <person name="Klenk H.-P."/>
        </authorList>
    </citation>
    <scope>NUCLEOTIDE SEQUENCE [LARGE SCALE GENOMIC DNA]</scope>
    <source>
        <strain evidence="2 3">DSM 20688</strain>
    </source>
</reference>